<feature type="transmembrane region" description="Helical" evidence="10">
    <location>
        <begin position="143"/>
        <end position="165"/>
    </location>
</feature>
<dbReference type="Pfam" id="PF14368">
    <property type="entry name" value="LTP_2"/>
    <property type="match status" value="1"/>
</dbReference>
<dbReference type="Gene3D" id="1.10.110.10">
    <property type="entry name" value="Plant lipid-transfer and hydrophobic proteins"/>
    <property type="match status" value="1"/>
</dbReference>
<keyword evidence="10" id="KW-0812">Transmembrane</keyword>
<evidence type="ECO:0000256" key="2">
    <source>
        <dbReference type="ARBA" id="ARBA00009748"/>
    </source>
</evidence>
<keyword evidence="7" id="KW-0325">Glycoprotein</keyword>
<feature type="signal peptide" evidence="11">
    <location>
        <begin position="1"/>
        <end position="24"/>
    </location>
</feature>
<dbReference type="SUPFAM" id="SSF47699">
    <property type="entry name" value="Bifunctional inhibitor/lipid-transfer protein/seed storage 2S albumin"/>
    <property type="match status" value="1"/>
</dbReference>
<evidence type="ECO:0000256" key="4">
    <source>
        <dbReference type="ARBA" id="ARBA00022622"/>
    </source>
</evidence>
<keyword evidence="5 11" id="KW-0732">Signal</keyword>
<dbReference type="OrthoDB" id="1925812at2759"/>
<dbReference type="InterPro" id="IPR043325">
    <property type="entry name" value="LTSS"/>
</dbReference>
<dbReference type="CDD" id="cd00010">
    <property type="entry name" value="AAI_LTSS"/>
    <property type="match status" value="1"/>
</dbReference>
<keyword evidence="3" id="KW-1003">Cell membrane</keyword>
<accession>A0A6P6X7N9</accession>
<keyword evidence="6" id="KW-1015">Disulfide bond</keyword>
<feature type="region of interest" description="Disordered" evidence="9">
    <location>
        <begin position="107"/>
        <end position="142"/>
    </location>
</feature>
<dbReference type="Proteomes" id="UP001652660">
    <property type="component" value="Chromosome 4c"/>
</dbReference>
<comment type="similarity">
    <text evidence="2">Belongs to the plant LTP family.</text>
</comment>
<evidence type="ECO:0000256" key="7">
    <source>
        <dbReference type="ARBA" id="ARBA00023180"/>
    </source>
</evidence>
<evidence type="ECO:0000256" key="1">
    <source>
        <dbReference type="ARBA" id="ARBA00004609"/>
    </source>
</evidence>
<reference evidence="14" key="2">
    <citation type="submission" date="2025-08" db="UniProtKB">
        <authorList>
            <consortium name="RefSeq"/>
        </authorList>
    </citation>
    <scope>IDENTIFICATION</scope>
    <source>
        <tissue evidence="14">Leaves</tissue>
    </source>
</reference>
<feature type="domain" description="Bifunctional inhibitor/plant lipid transfer protein/seed storage helical" evidence="12">
    <location>
        <begin position="28"/>
        <end position="109"/>
    </location>
</feature>
<evidence type="ECO:0000313" key="13">
    <source>
        <dbReference type="Proteomes" id="UP001652660"/>
    </source>
</evidence>
<evidence type="ECO:0000256" key="8">
    <source>
        <dbReference type="ARBA" id="ARBA00023288"/>
    </source>
</evidence>
<evidence type="ECO:0000256" key="11">
    <source>
        <dbReference type="SAM" id="SignalP"/>
    </source>
</evidence>
<keyword evidence="8" id="KW-0449">Lipoprotein</keyword>
<evidence type="ECO:0000256" key="9">
    <source>
        <dbReference type="SAM" id="MobiDB-lite"/>
    </source>
</evidence>
<evidence type="ECO:0000259" key="12">
    <source>
        <dbReference type="Pfam" id="PF14368"/>
    </source>
</evidence>
<name>A0A6P6X7N9_COFAR</name>
<dbReference type="InterPro" id="IPR036312">
    <property type="entry name" value="Bifun_inhib/LTP/seed_sf"/>
</dbReference>
<protein>
    <submittedName>
        <fullName evidence="14">Non-specific lipid transfer protein GPI-anchored 3</fullName>
    </submittedName>
</protein>
<keyword evidence="13" id="KW-1185">Reference proteome</keyword>
<keyword evidence="4" id="KW-0336">GPI-anchor</keyword>
<feature type="compositionally biased region" description="Low complexity" evidence="9">
    <location>
        <begin position="125"/>
        <end position="140"/>
    </location>
</feature>
<evidence type="ECO:0000313" key="14">
    <source>
        <dbReference type="RefSeq" id="XP_027122961.1"/>
    </source>
</evidence>
<comment type="subcellular location">
    <subcellularLocation>
        <location evidence="1">Cell membrane</location>
        <topology evidence="1">Lipid-anchor</topology>
        <topology evidence="1">GPI-anchor</topology>
    </subcellularLocation>
</comment>
<evidence type="ECO:0000256" key="5">
    <source>
        <dbReference type="ARBA" id="ARBA00022729"/>
    </source>
</evidence>
<proteinExistence type="inferred from homology"/>
<evidence type="ECO:0000256" key="10">
    <source>
        <dbReference type="SAM" id="Phobius"/>
    </source>
</evidence>
<evidence type="ECO:0000256" key="3">
    <source>
        <dbReference type="ARBA" id="ARBA00022475"/>
    </source>
</evidence>
<organism evidence="13 14">
    <name type="scientific">Coffea arabica</name>
    <name type="common">Arabian coffee</name>
    <dbReference type="NCBI Taxonomy" id="13443"/>
    <lineage>
        <taxon>Eukaryota</taxon>
        <taxon>Viridiplantae</taxon>
        <taxon>Streptophyta</taxon>
        <taxon>Embryophyta</taxon>
        <taxon>Tracheophyta</taxon>
        <taxon>Spermatophyta</taxon>
        <taxon>Magnoliopsida</taxon>
        <taxon>eudicotyledons</taxon>
        <taxon>Gunneridae</taxon>
        <taxon>Pentapetalae</taxon>
        <taxon>asterids</taxon>
        <taxon>lamiids</taxon>
        <taxon>Gentianales</taxon>
        <taxon>Rubiaceae</taxon>
        <taxon>Ixoroideae</taxon>
        <taxon>Gardenieae complex</taxon>
        <taxon>Bertiereae - Coffeeae clade</taxon>
        <taxon>Coffeeae</taxon>
        <taxon>Coffea</taxon>
    </lineage>
</organism>
<evidence type="ECO:0000256" key="6">
    <source>
        <dbReference type="ARBA" id="ARBA00023157"/>
    </source>
</evidence>
<feature type="chain" id="PRO_5027679022" evidence="11">
    <location>
        <begin position="25"/>
        <end position="169"/>
    </location>
</feature>
<dbReference type="InterPro" id="IPR016140">
    <property type="entry name" value="Bifunc_inhib/LTP/seed_store"/>
</dbReference>
<dbReference type="GO" id="GO:0005886">
    <property type="term" value="C:plasma membrane"/>
    <property type="evidence" value="ECO:0007669"/>
    <property type="project" value="UniProtKB-SubCell"/>
</dbReference>
<dbReference type="PANTHER" id="PTHR33044">
    <property type="entry name" value="BIFUNCTIONAL INHIBITOR/LIPID-TRANSFER PROTEIN/SEED STORAGE 2S ALBUMIN SUPERFAMILY PROTEIN-RELATED"/>
    <property type="match status" value="1"/>
</dbReference>
<keyword evidence="10" id="KW-1133">Transmembrane helix</keyword>
<dbReference type="AlphaFoldDB" id="A0A6P6X7N9"/>
<dbReference type="GO" id="GO:0098552">
    <property type="term" value="C:side of membrane"/>
    <property type="evidence" value="ECO:0007669"/>
    <property type="project" value="UniProtKB-KW"/>
</dbReference>
<dbReference type="GeneID" id="113739818"/>
<dbReference type="RefSeq" id="XP_027122961.1">
    <property type="nucleotide sequence ID" value="XM_027267160.2"/>
</dbReference>
<gene>
    <name evidence="14" type="primary">LOC113739818</name>
</gene>
<sequence>MAPSKVLLCSFFLVISSLFCVGFAQKTAGASGAQLPCVQKLLPCQPYLKDPSNPPASCCIPMKELVANDKQCLCQVFTNPVLLKSLNITQQDAMQLSKACNANADPSDCKTAGVPPTASSPPPSTSNSSSKTNSTASGPSKNAAVGVGAPLGASAVTALLLSLVLSSMG</sequence>
<reference evidence="13" key="1">
    <citation type="journal article" date="2025" name="Foods">
        <title>Unveiling the Microbial Signatures of Arabica Coffee Cherries: Insights into Ripeness Specific Diversity, Functional Traits, and Implications for Quality and Safety.</title>
        <authorList>
            <consortium name="RefSeq"/>
            <person name="Tenea G.N."/>
            <person name="Cifuentes V."/>
            <person name="Reyes P."/>
            <person name="Cevallos-Vallejos M."/>
        </authorList>
    </citation>
    <scope>NUCLEOTIDE SEQUENCE [LARGE SCALE GENOMIC DNA]</scope>
</reference>
<keyword evidence="10" id="KW-0472">Membrane</keyword>